<dbReference type="SUPFAM" id="SSF53474">
    <property type="entry name" value="alpha/beta-Hydrolases"/>
    <property type="match status" value="1"/>
</dbReference>
<gene>
    <name evidence="3" type="ordered locus">COB47_1849</name>
</gene>
<evidence type="ECO:0000313" key="4">
    <source>
        <dbReference type="Proteomes" id="UP000000347"/>
    </source>
</evidence>
<sequence length="444" mass="50987">MVKKFFRSILILTVFSLLISHNFILATANTKTSPKVLLAQNNILTAYVIYSFNTNKCLQPTSSKEGAPVIQSDYIGNINQKWRFISVEKGCYKIQNILNEMVLDVYKKSKNDDIEICIRKFNGSDTQKWAIEEVKENYFIIKNKYSGLVLEISSSDNKNTSLCIQKKQSSSKNQLFKLQPVVDYNAKVNWNPPNEFDSYKTSIKHGTIKEFTYYSGYTKTTRKALVWLPPNYTSNMKFNTMYVLHGIGGDEREWLESSNPENILDNLYASGQLMNMIVIFPNCRARADDSRPKTYESVFSEDNINAFYNFHHDLINYLIPAIEKNFSVYKEREHRAIIGFSMGGGQALTIGLDYFSNYFAYVGAIAPAYSPKLVKDVSYYNSKLKLLYITCGTNDFLYSRVEALHQELLSKGINHFWVSVEGAAHDSSITKFGLYNFSRLVFKY</sequence>
<evidence type="ECO:0000256" key="1">
    <source>
        <dbReference type="SAM" id="SignalP"/>
    </source>
</evidence>
<dbReference type="GO" id="GO:0016747">
    <property type="term" value="F:acyltransferase activity, transferring groups other than amino-acyl groups"/>
    <property type="evidence" value="ECO:0007669"/>
    <property type="project" value="TreeGrafter"/>
</dbReference>
<dbReference type="OrthoDB" id="9803578at2"/>
<dbReference type="AlphaFoldDB" id="D9TG04"/>
<protein>
    <submittedName>
        <fullName evidence="3">Ricin B lectin</fullName>
    </submittedName>
</protein>
<dbReference type="CAZy" id="CBM13">
    <property type="family name" value="Carbohydrate-Binding Module Family 13"/>
</dbReference>
<dbReference type="PROSITE" id="PS50231">
    <property type="entry name" value="RICIN_B_LECTIN"/>
    <property type="match status" value="1"/>
</dbReference>
<dbReference type="CDD" id="cd00161">
    <property type="entry name" value="beta-trefoil_Ricin-like"/>
    <property type="match status" value="1"/>
</dbReference>
<keyword evidence="3" id="KW-0430">Lectin</keyword>
<dbReference type="InterPro" id="IPR035992">
    <property type="entry name" value="Ricin_B-like_lectins"/>
</dbReference>
<accession>D9TG04</accession>
<dbReference type="Pfam" id="PF00756">
    <property type="entry name" value="Esterase"/>
    <property type="match status" value="1"/>
</dbReference>
<dbReference type="Gene3D" id="2.80.10.50">
    <property type="match status" value="1"/>
</dbReference>
<feature type="signal peptide" evidence="1">
    <location>
        <begin position="1"/>
        <end position="28"/>
    </location>
</feature>
<proteinExistence type="predicted"/>
<organism evidence="3 4">
    <name type="scientific">Caldicellulosiruptor obsidiansis (strain ATCC BAA-2073 / JCM 16842 / OB47)</name>
    <dbReference type="NCBI Taxonomy" id="608506"/>
    <lineage>
        <taxon>Bacteria</taxon>
        <taxon>Bacillati</taxon>
        <taxon>Bacillota</taxon>
        <taxon>Bacillota incertae sedis</taxon>
        <taxon>Caldicellulosiruptorales</taxon>
        <taxon>Caldicellulosiruptoraceae</taxon>
        <taxon>Caldicellulosiruptor</taxon>
    </lineage>
</organism>
<dbReference type="InterPro" id="IPR050583">
    <property type="entry name" value="Mycobacterial_A85_antigen"/>
</dbReference>
<evidence type="ECO:0000313" key="3">
    <source>
        <dbReference type="EMBL" id="ADL43124.1"/>
    </source>
</evidence>
<evidence type="ECO:0000259" key="2">
    <source>
        <dbReference type="SMART" id="SM00458"/>
    </source>
</evidence>
<reference evidence="3 4" key="1">
    <citation type="journal article" date="2010" name="J. Bacteriol.">
        <title>Complete genome sequence of the cellulolytic thermophile Caldicellulosiruptor obsidiansis OB47T.</title>
        <authorList>
            <person name="Elkins J.G."/>
            <person name="Lochner A."/>
            <person name="Hamilton-Brehm S.D."/>
            <person name="Davenport K.W."/>
            <person name="Podar M."/>
            <person name="Brown S.D."/>
            <person name="Land M.L."/>
            <person name="Hauser L.J."/>
            <person name="Klingeman D.M."/>
            <person name="Raman B."/>
            <person name="Goodwin L.A."/>
            <person name="Tapia R."/>
            <person name="Meincke L.J."/>
            <person name="Detter J.C."/>
            <person name="Bruce D.C."/>
            <person name="Han C.S."/>
            <person name="Palumbo A.V."/>
            <person name="Cottingham R.W."/>
            <person name="Keller M."/>
            <person name="Graham D.E."/>
        </authorList>
    </citation>
    <scope>NUCLEOTIDE SEQUENCE [LARGE SCALE GENOMIC DNA]</scope>
    <source>
        <strain evidence="4">ATCC BAA-2073 / strain OB47</strain>
    </source>
</reference>
<dbReference type="RefSeq" id="WP_013291121.1">
    <property type="nucleotide sequence ID" value="NC_014392.1"/>
</dbReference>
<dbReference type="eggNOG" id="COG2273">
    <property type="taxonomic scope" value="Bacteria"/>
</dbReference>
<dbReference type="eggNOG" id="COG2382">
    <property type="taxonomic scope" value="Bacteria"/>
</dbReference>
<dbReference type="Pfam" id="PF14200">
    <property type="entry name" value="RicinB_lectin_2"/>
    <property type="match status" value="1"/>
</dbReference>
<dbReference type="InterPro" id="IPR000801">
    <property type="entry name" value="Esterase-like"/>
</dbReference>
<dbReference type="InterPro" id="IPR029058">
    <property type="entry name" value="AB_hydrolase_fold"/>
</dbReference>
<dbReference type="GO" id="GO:0030246">
    <property type="term" value="F:carbohydrate binding"/>
    <property type="evidence" value="ECO:0007669"/>
    <property type="project" value="UniProtKB-KW"/>
</dbReference>
<feature type="domain" description="Ricin B lectin" evidence="2">
    <location>
        <begin position="46"/>
        <end position="179"/>
    </location>
</feature>
<dbReference type="PANTHER" id="PTHR48098:SF1">
    <property type="entry name" value="DIACYLGLYCEROL ACYLTRANSFERASE_MYCOLYLTRANSFERASE AG85A"/>
    <property type="match status" value="1"/>
</dbReference>
<dbReference type="EMBL" id="CP002164">
    <property type="protein sequence ID" value="ADL43124.1"/>
    <property type="molecule type" value="Genomic_DNA"/>
</dbReference>
<name>D9TG04_CALOO</name>
<dbReference type="Gene3D" id="3.40.50.1820">
    <property type="entry name" value="alpha/beta hydrolase"/>
    <property type="match status" value="1"/>
</dbReference>
<dbReference type="KEGG" id="cob:COB47_1849"/>
<dbReference type="SUPFAM" id="SSF50370">
    <property type="entry name" value="Ricin B-like lectins"/>
    <property type="match status" value="1"/>
</dbReference>
<dbReference type="InterPro" id="IPR000772">
    <property type="entry name" value="Ricin_B_lectin"/>
</dbReference>
<dbReference type="Proteomes" id="UP000000347">
    <property type="component" value="Chromosome"/>
</dbReference>
<dbReference type="HOGENOM" id="CLU_616335_0_0_9"/>
<keyword evidence="4" id="KW-1185">Reference proteome</keyword>
<feature type="chain" id="PRO_5039438957" evidence="1">
    <location>
        <begin position="29"/>
        <end position="444"/>
    </location>
</feature>
<dbReference type="SMART" id="SM00458">
    <property type="entry name" value="RICIN"/>
    <property type="match status" value="1"/>
</dbReference>
<keyword evidence="1" id="KW-0732">Signal</keyword>
<dbReference type="PANTHER" id="PTHR48098">
    <property type="entry name" value="ENTEROCHELIN ESTERASE-RELATED"/>
    <property type="match status" value="1"/>
</dbReference>
<dbReference type="STRING" id="608506.COB47_1849"/>